<evidence type="ECO:0008006" key="4">
    <source>
        <dbReference type="Google" id="ProtNLM"/>
    </source>
</evidence>
<evidence type="ECO:0000313" key="2">
    <source>
        <dbReference type="EMBL" id="KAF1694422.1"/>
    </source>
</evidence>
<feature type="signal peptide" evidence="1">
    <location>
        <begin position="1"/>
        <end position="19"/>
    </location>
</feature>
<proteinExistence type="predicted"/>
<reference evidence="2 3" key="1">
    <citation type="submission" date="2017-10" db="EMBL/GenBank/DDBJ databases">
        <title>Whole genome sequencing of members of genus Pseudoxanthomonas.</title>
        <authorList>
            <person name="Kumar S."/>
            <person name="Bansal K."/>
            <person name="Kaur A."/>
            <person name="Patil P."/>
            <person name="Sharma S."/>
            <person name="Patil P.B."/>
        </authorList>
    </citation>
    <scope>NUCLEOTIDE SEQUENCE [LARGE SCALE GENOMIC DNA]</scope>
    <source>
        <strain evidence="2 3">DSM 17801</strain>
    </source>
</reference>
<gene>
    <name evidence="2" type="ORF">CSC65_09595</name>
</gene>
<keyword evidence="1" id="KW-0732">Signal</keyword>
<dbReference type="EMBL" id="PDWN01000008">
    <property type="protein sequence ID" value="KAF1694422.1"/>
    <property type="molecule type" value="Genomic_DNA"/>
</dbReference>
<evidence type="ECO:0000256" key="1">
    <source>
        <dbReference type="SAM" id="SignalP"/>
    </source>
</evidence>
<comment type="caution">
    <text evidence="2">The sequence shown here is derived from an EMBL/GenBank/DDBJ whole genome shotgun (WGS) entry which is preliminary data.</text>
</comment>
<accession>A0ABQ6Z6R2</accession>
<dbReference type="Proteomes" id="UP000788419">
    <property type="component" value="Unassembled WGS sequence"/>
</dbReference>
<organism evidence="2 3">
    <name type="scientific">Pseudoxanthomonas daejeonensis</name>
    <dbReference type="NCBI Taxonomy" id="266062"/>
    <lineage>
        <taxon>Bacteria</taxon>
        <taxon>Pseudomonadati</taxon>
        <taxon>Pseudomonadota</taxon>
        <taxon>Gammaproteobacteria</taxon>
        <taxon>Lysobacterales</taxon>
        <taxon>Lysobacteraceae</taxon>
        <taxon>Pseudoxanthomonas</taxon>
    </lineage>
</organism>
<keyword evidence="3" id="KW-1185">Reference proteome</keyword>
<sequence>MASVTITLSALCMPFASSAAEADDWEWMVEPYIWAASIGTDMRTFTPPTDAESDSSFSDIIDKLDGVFMGRVEGRNERFGVFADFIYLGLADDSQRRFLDTSSDLDTRLLDVAFSMRFGGQRDSGLDLYGGARYIDVDLTTGFVPHNPAFAPRTLDVGSSYLDFLFGARYAWPLSERWNLTLRADGSVGESDGTWGASAMAGYRTGNGAWLVGYRHMQADLGNRNGDISLSLTGPVFGYGFRF</sequence>
<evidence type="ECO:0000313" key="3">
    <source>
        <dbReference type="Proteomes" id="UP000788419"/>
    </source>
</evidence>
<feature type="chain" id="PRO_5046456983" description="Outer membrane protein beta-barrel domain-containing protein" evidence="1">
    <location>
        <begin position="20"/>
        <end position="243"/>
    </location>
</feature>
<protein>
    <recommendedName>
        <fullName evidence="4">Outer membrane protein beta-barrel domain-containing protein</fullName>
    </recommendedName>
</protein>
<name>A0ABQ6Z6R2_9GAMM</name>